<evidence type="ECO:0000256" key="1">
    <source>
        <dbReference type="SAM" id="Phobius"/>
    </source>
</evidence>
<sequence>MMPSSPALPQRNAGIDLLRGLSIVIVVCHHLSLRIPLAHTVIGHILPHPLVAMFAWGGGDAVTMFFVISGFLITRRTFTKYGDFRTIDAAGFLLHRAARILPLLCALMLVLGVLSLTGLKDFSFRPAQSWSAAVFAVLTCHFNWYEAQTGWPPPGWDVLWSLSIEEAFYLAFPILCLIGAGPRLFLLAALVILGPIDHGLLHASSEIWQEKAYLPGFGAIATGVLAAWLTQRLEQPDLRTATCLIGLGIASACVELLDTGPVFRHVGESESLFLTLGTAMMLLCFHWRETSRAASAPARGTGWIRHCGQHGYEIYLTHMFIVMPAVHLWRLTGLPTTVGIVMYPPVLMICACLGAQVARYASRPWAARLDALAPQPTRWRQKPNM</sequence>
<feature type="transmembrane region" description="Helical" evidence="1">
    <location>
        <begin position="212"/>
        <end position="230"/>
    </location>
</feature>
<feature type="transmembrane region" description="Helical" evidence="1">
    <location>
        <begin position="341"/>
        <end position="361"/>
    </location>
</feature>
<dbReference type="InterPro" id="IPR050879">
    <property type="entry name" value="Acyltransferase_3"/>
</dbReference>
<protein>
    <submittedName>
        <fullName evidence="3">Lipopolysaccharide modification acyltransferase</fullName>
    </submittedName>
</protein>
<keyword evidence="4" id="KW-1185">Reference proteome</keyword>
<dbReference type="GO" id="GO:0016020">
    <property type="term" value="C:membrane"/>
    <property type="evidence" value="ECO:0007669"/>
    <property type="project" value="TreeGrafter"/>
</dbReference>
<dbReference type="InterPro" id="IPR002656">
    <property type="entry name" value="Acyl_transf_3_dom"/>
</dbReference>
<dbReference type="GO" id="GO:0000271">
    <property type="term" value="P:polysaccharide biosynthetic process"/>
    <property type="evidence" value="ECO:0007669"/>
    <property type="project" value="TreeGrafter"/>
</dbReference>
<organism evidence="3 4">
    <name type="scientific">Tanticharoenia sakaeratensis NBRC 103193</name>
    <dbReference type="NCBI Taxonomy" id="1231623"/>
    <lineage>
        <taxon>Bacteria</taxon>
        <taxon>Pseudomonadati</taxon>
        <taxon>Pseudomonadota</taxon>
        <taxon>Alphaproteobacteria</taxon>
        <taxon>Acetobacterales</taxon>
        <taxon>Acetobacteraceae</taxon>
        <taxon>Tanticharoenia</taxon>
    </lineage>
</organism>
<feature type="transmembrane region" description="Helical" evidence="1">
    <location>
        <begin position="167"/>
        <end position="192"/>
    </location>
</feature>
<gene>
    <name evidence="3" type="ORF">Tasa_009_178</name>
</gene>
<dbReference type="EMBL" id="BALE01000009">
    <property type="protein sequence ID" value="GAN53383.1"/>
    <property type="molecule type" value="Genomic_DNA"/>
</dbReference>
<feature type="domain" description="Acyltransferase 3" evidence="2">
    <location>
        <begin position="12"/>
        <end position="351"/>
    </location>
</feature>
<dbReference type="Proteomes" id="UP000032679">
    <property type="component" value="Unassembled WGS sequence"/>
</dbReference>
<dbReference type="GO" id="GO:0016747">
    <property type="term" value="F:acyltransferase activity, transferring groups other than amino-acyl groups"/>
    <property type="evidence" value="ECO:0007669"/>
    <property type="project" value="InterPro"/>
</dbReference>
<evidence type="ECO:0000259" key="2">
    <source>
        <dbReference type="Pfam" id="PF01757"/>
    </source>
</evidence>
<dbReference type="PANTHER" id="PTHR23028">
    <property type="entry name" value="ACETYLTRANSFERASE"/>
    <property type="match status" value="1"/>
</dbReference>
<feature type="transmembrane region" description="Helical" evidence="1">
    <location>
        <begin position="93"/>
        <end position="117"/>
    </location>
</feature>
<keyword evidence="1" id="KW-0812">Transmembrane</keyword>
<name>A0A0D6MJD3_9PROT</name>
<evidence type="ECO:0000313" key="3">
    <source>
        <dbReference type="EMBL" id="GAN53383.1"/>
    </source>
</evidence>
<keyword evidence="1" id="KW-1133">Transmembrane helix</keyword>
<feature type="transmembrane region" description="Helical" evidence="1">
    <location>
        <begin position="20"/>
        <end position="38"/>
    </location>
</feature>
<feature type="transmembrane region" description="Helical" evidence="1">
    <location>
        <begin position="129"/>
        <end position="147"/>
    </location>
</feature>
<comment type="caution">
    <text evidence="3">The sequence shown here is derived from an EMBL/GenBank/DDBJ whole genome shotgun (WGS) entry which is preliminary data.</text>
</comment>
<evidence type="ECO:0000313" key="4">
    <source>
        <dbReference type="Proteomes" id="UP000032679"/>
    </source>
</evidence>
<dbReference type="OrthoDB" id="9796461at2"/>
<dbReference type="Pfam" id="PF01757">
    <property type="entry name" value="Acyl_transf_3"/>
    <property type="match status" value="1"/>
</dbReference>
<keyword evidence="3" id="KW-0012">Acyltransferase</keyword>
<proteinExistence type="predicted"/>
<keyword evidence="3" id="KW-0808">Transferase</keyword>
<dbReference type="RefSeq" id="WP_148505826.1">
    <property type="nucleotide sequence ID" value="NZ_BALE01000009.1"/>
</dbReference>
<reference evidence="3 4" key="1">
    <citation type="submission" date="2012-10" db="EMBL/GenBank/DDBJ databases">
        <title>Genome sequencing of Tanticharoenia sakaeratensis NBRC 103193.</title>
        <authorList>
            <person name="Azuma Y."/>
            <person name="Hadano H."/>
            <person name="Hirakawa H."/>
            <person name="Matsushita K."/>
        </authorList>
    </citation>
    <scope>NUCLEOTIDE SEQUENCE [LARGE SCALE GENOMIC DNA]</scope>
    <source>
        <strain evidence="3 4">NBRC 103193</strain>
    </source>
</reference>
<feature type="transmembrane region" description="Helical" evidence="1">
    <location>
        <begin position="50"/>
        <end position="73"/>
    </location>
</feature>
<dbReference type="PANTHER" id="PTHR23028:SF53">
    <property type="entry name" value="ACYL_TRANSF_3 DOMAIN-CONTAINING PROTEIN"/>
    <property type="match status" value="1"/>
</dbReference>
<dbReference type="STRING" id="1231623.Tasa_009_178"/>
<feature type="transmembrane region" description="Helical" evidence="1">
    <location>
        <begin position="310"/>
        <end position="329"/>
    </location>
</feature>
<accession>A0A0D6MJD3</accession>
<dbReference type="AlphaFoldDB" id="A0A0D6MJD3"/>
<keyword evidence="1" id="KW-0472">Membrane</keyword>